<dbReference type="Proteomes" id="UP000623461">
    <property type="component" value="Unassembled WGS sequence"/>
</dbReference>
<keyword evidence="10" id="KW-1185">Reference proteome</keyword>
<evidence type="ECO:0000256" key="7">
    <source>
        <dbReference type="RuleBase" id="RU365095"/>
    </source>
</evidence>
<keyword evidence="7" id="KW-0378">Hydrolase</keyword>
<dbReference type="NCBIfam" id="TIGR01198">
    <property type="entry name" value="pgl"/>
    <property type="match status" value="1"/>
</dbReference>
<reference evidence="10" key="1">
    <citation type="journal article" date="2019" name="Int. J. Syst. Evol. Microbiol.">
        <title>The Global Catalogue of Microorganisms (GCM) 10K type strain sequencing project: providing services to taxonomists for standard genome sequencing and annotation.</title>
        <authorList>
            <consortium name="The Broad Institute Genomics Platform"/>
            <consortium name="The Broad Institute Genome Sequencing Center for Infectious Disease"/>
            <person name="Wu L."/>
            <person name="Ma J."/>
        </authorList>
    </citation>
    <scope>NUCLEOTIDE SEQUENCE [LARGE SCALE GENOMIC DNA]</scope>
    <source>
        <strain evidence="10">JCM 1365</strain>
    </source>
</reference>
<dbReference type="PANTHER" id="PTHR11054">
    <property type="entry name" value="6-PHOSPHOGLUCONOLACTONASE"/>
    <property type="match status" value="1"/>
</dbReference>
<dbReference type="Gene3D" id="3.40.50.1360">
    <property type="match status" value="1"/>
</dbReference>
<sequence>MTAAPRVVVHPSKQILADAAAARLVGAIVDAQAERGVAHVALTGGSMGSAIIASLAAVPGRLAIDPTRLHLWWGDERYLPAGDADRNDTQNDEAGLASFGIPAEHVHRVAGPDSSESPEASALAYGEAIREHGQGSWDVVLFGVGPDGHVASLFPHHPAQRITDAIAVAVHDSPKPPPDRVSLTFECFERSHQVWFLVSGADKAEAVAAALAPGADRWDVPAAGPRGSDATLWLVDADAASGIG</sequence>
<evidence type="ECO:0000313" key="9">
    <source>
        <dbReference type="EMBL" id="GGN04768.1"/>
    </source>
</evidence>
<proteinExistence type="inferred from homology"/>
<organism evidence="9 10">
    <name type="scientific">Terrabacter tumescens</name>
    <dbReference type="NCBI Taxonomy" id="60443"/>
    <lineage>
        <taxon>Bacteria</taxon>
        <taxon>Bacillati</taxon>
        <taxon>Actinomycetota</taxon>
        <taxon>Actinomycetes</taxon>
        <taxon>Micrococcales</taxon>
        <taxon>Intrasporangiaceae</taxon>
        <taxon>Terrabacter</taxon>
    </lineage>
</organism>
<dbReference type="Pfam" id="PF01182">
    <property type="entry name" value="Glucosamine_iso"/>
    <property type="match status" value="1"/>
</dbReference>
<dbReference type="CDD" id="cd01400">
    <property type="entry name" value="6PGL"/>
    <property type="match status" value="1"/>
</dbReference>
<dbReference type="EC" id="3.1.1.31" evidence="5 7"/>
<protein>
    <recommendedName>
        <fullName evidence="6 7">6-phosphogluconolactonase</fullName>
        <shortName evidence="7">6PGL</shortName>
        <ecNumber evidence="5 7">3.1.1.31</ecNumber>
    </recommendedName>
</protein>
<dbReference type="RefSeq" id="WP_030202147.1">
    <property type="nucleotide sequence ID" value="NZ_BMNZ01000007.1"/>
</dbReference>
<evidence type="ECO:0000256" key="6">
    <source>
        <dbReference type="ARBA" id="ARBA00020337"/>
    </source>
</evidence>
<dbReference type="PANTHER" id="PTHR11054:SF0">
    <property type="entry name" value="6-PHOSPHOGLUCONOLACTONASE"/>
    <property type="match status" value="1"/>
</dbReference>
<feature type="domain" description="Glucosamine/galactosamine-6-phosphate isomerase" evidence="8">
    <location>
        <begin position="12"/>
        <end position="233"/>
    </location>
</feature>
<dbReference type="SUPFAM" id="SSF100950">
    <property type="entry name" value="NagB/RpiA/CoA transferase-like"/>
    <property type="match status" value="1"/>
</dbReference>
<evidence type="ECO:0000256" key="4">
    <source>
        <dbReference type="ARBA" id="ARBA00010662"/>
    </source>
</evidence>
<comment type="pathway">
    <text evidence="3 7">Carbohydrate degradation; pentose phosphate pathway; D-ribulose 5-phosphate from D-glucose 6-phosphate (oxidative stage): step 2/3.</text>
</comment>
<comment type="catalytic activity">
    <reaction evidence="1 7">
        <text>6-phospho-D-glucono-1,5-lactone + H2O = 6-phospho-D-gluconate + H(+)</text>
        <dbReference type="Rhea" id="RHEA:12556"/>
        <dbReference type="ChEBI" id="CHEBI:15377"/>
        <dbReference type="ChEBI" id="CHEBI:15378"/>
        <dbReference type="ChEBI" id="CHEBI:57955"/>
        <dbReference type="ChEBI" id="CHEBI:58759"/>
        <dbReference type="EC" id="3.1.1.31"/>
    </reaction>
</comment>
<evidence type="ECO:0000256" key="1">
    <source>
        <dbReference type="ARBA" id="ARBA00000832"/>
    </source>
</evidence>
<comment type="caution">
    <text evidence="9">The sequence shown here is derived from an EMBL/GenBank/DDBJ whole genome shotgun (WGS) entry which is preliminary data.</text>
</comment>
<evidence type="ECO:0000256" key="5">
    <source>
        <dbReference type="ARBA" id="ARBA00013198"/>
    </source>
</evidence>
<dbReference type="InterPro" id="IPR039104">
    <property type="entry name" value="6PGL"/>
</dbReference>
<dbReference type="EMBL" id="BMNZ01000007">
    <property type="protein sequence ID" value="GGN04768.1"/>
    <property type="molecule type" value="Genomic_DNA"/>
</dbReference>
<gene>
    <name evidence="7 9" type="primary">pgl</name>
    <name evidence="9" type="ORF">GCM10009721_35210</name>
</gene>
<dbReference type="InterPro" id="IPR005900">
    <property type="entry name" value="6-phosphogluconolactonase_DevB"/>
</dbReference>
<evidence type="ECO:0000259" key="8">
    <source>
        <dbReference type="Pfam" id="PF01182"/>
    </source>
</evidence>
<evidence type="ECO:0000256" key="3">
    <source>
        <dbReference type="ARBA" id="ARBA00004961"/>
    </source>
</evidence>
<name>A0ABQ2I9V8_9MICO</name>
<comment type="function">
    <text evidence="2 7">Hydrolysis of 6-phosphogluconolactone to 6-phosphogluconate.</text>
</comment>
<dbReference type="InterPro" id="IPR037171">
    <property type="entry name" value="NagB/RpiA_transferase-like"/>
</dbReference>
<evidence type="ECO:0000256" key="2">
    <source>
        <dbReference type="ARBA" id="ARBA00002681"/>
    </source>
</evidence>
<comment type="similarity">
    <text evidence="4 7">Belongs to the glucosamine/galactosamine-6-phosphate isomerase family. 6-phosphogluconolactonase subfamily.</text>
</comment>
<accession>A0ABQ2I9V8</accession>
<evidence type="ECO:0000313" key="10">
    <source>
        <dbReference type="Proteomes" id="UP000623461"/>
    </source>
</evidence>
<dbReference type="InterPro" id="IPR006148">
    <property type="entry name" value="Glc/Gal-6P_isomerase"/>
</dbReference>